<evidence type="ECO:0000313" key="2">
    <source>
        <dbReference type="EMBL" id="MDQ0536205.1"/>
    </source>
</evidence>
<reference evidence="2 3" key="1">
    <citation type="submission" date="2023-07" db="EMBL/GenBank/DDBJ databases">
        <title>Genomic Encyclopedia of Type Strains, Phase IV (KMG-IV): sequencing the most valuable type-strain genomes for metagenomic binning, comparative biology and taxonomic classification.</title>
        <authorList>
            <person name="Goeker M."/>
        </authorList>
    </citation>
    <scope>NUCLEOTIDE SEQUENCE [LARGE SCALE GENOMIC DNA]</scope>
    <source>
        <strain evidence="2 3">DSM 19922</strain>
    </source>
</reference>
<dbReference type="InterPro" id="IPR027417">
    <property type="entry name" value="P-loop_NTPase"/>
</dbReference>
<dbReference type="SUPFAM" id="SSF52540">
    <property type="entry name" value="P-loop containing nucleoside triphosphate hydrolases"/>
    <property type="match status" value="2"/>
</dbReference>
<keyword evidence="3" id="KW-1185">Reference proteome</keyword>
<dbReference type="Proteomes" id="UP001244552">
    <property type="component" value="Unassembled WGS sequence"/>
</dbReference>
<organism evidence="2 3">
    <name type="scientific">Azospirillum picis</name>
    <dbReference type="NCBI Taxonomy" id="488438"/>
    <lineage>
        <taxon>Bacteria</taxon>
        <taxon>Pseudomonadati</taxon>
        <taxon>Pseudomonadota</taxon>
        <taxon>Alphaproteobacteria</taxon>
        <taxon>Rhodospirillales</taxon>
        <taxon>Azospirillaceae</taxon>
        <taxon>Azospirillum</taxon>
    </lineage>
</organism>
<evidence type="ECO:0000259" key="1">
    <source>
        <dbReference type="SMART" id="SM00487"/>
    </source>
</evidence>
<proteinExistence type="predicted"/>
<accession>A0ABU0MRW9</accession>
<dbReference type="SMART" id="SM00487">
    <property type="entry name" value="DEXDc"/>
    <property type="match status" value="1"/>
</dbReference>
<gene>
    <name evidence="2" type="ORF">QO018_005099</name>
</gene>
<evidence type="ECO:0000313" key="3">
    <source>
        <dbReference type="Proteomes" id="UP001244552"/>
    </source>
</evidence>
<dbReference type="RefSeq" id="WP_209988691.1">
    <property type="nucleotide sequence ID" value="NZ_JAGINO010000025.1"/>
</dbReference>
<comment type="caution">
    <text evidence="2">The sequence shown here is derived from an EMBL/GenBank/DDBJ whole genome shotgun (WGS) entry which is preliminary data.</text>
</comment>
<protein>
    <recommendedName>
        <fullName evidence="1">Helicase ATP-binding domain-containing protein</fullName>
    </recommendedName>
</protein>
<dbReference type="InterPro" id="IPR014001">
    <property type="entry name" value="Helicase_ATP-bd"/>
</dbReference>
<dbReference type="EMBL" id="JAUSVU010000024">
    <property type="protein sequence ID" value="MDQ0536205.1"/>
    <property type="molecule type" value="Genomic_DNA"/>
</dbReference>
<sequence length="476" mass="53183">MTHTPSYADVLARKLVSAPMRGLESVPALSSSLFGYQRDVTEFLLQAGCGAGFLDTGLGKTRIELEYGRVLAEHTGKPVLLFAPLAVGPQHVAEARDMGLDDVREVRSQDDVRPGINITNYERLHHFQPEVFGALILDESSILKSFSGVTTRKLMAFGSAIPFRTCFSATPAPNDHTELGQHAQFLGVMDSVEMLTRWFINDQKHMGRYRLKRFAVEDYWSWVGTWARCISKPSDLGYSDAGFEMPELLTFNHTVRADLTKGAGEDREGQLQLLRMPGTSATELHREKRHTVDARARLIADVVMGEPDEPWVIWCDTDYEEEALTALIPDAVAVRGTMHPDMKKERLLQFGRGQVLRLVTKPSIAGYGLNWQHCARTAFVGRSYSYEDYYQAIRRFWRFGQKRPVHVHTAEADTESHAAAAIARKEADHIAMKREMAAAMSRVGERRGVKLNYAPTIAPALPSWLAGSAPTHTAAR</sequence>
<name>A0ABU0MRW9_9PROT</name>
<dbReference type="Gene3D" id="3.40.50.300">
    <property type="entry name" value="P-loop containing nucleotide triphosphate hydrolases"/>
    <property type="match status" value="2"/>
</dbReference>
<feature type="domain" description="Helicase ATP-binding" evidence="1">
    <location>
        <begin position="29"/>
        <end position="198"/>
    </location>
</feature>